<feature type="compositionally biased region" description="Gly residues" evidence="1">
    <location>
        <begin position="26"/>
        <end position="36"/>
    </location>
</feature>
<sequence>MVASGLVAGGARKPGGRAGKRKARGRGGAGGLGARGGSRRERPRPGLGPGGRAGVGAGPAGSGVLGRGRGRSRSGGAGAEGAGAGTLQERGNRPRERRCCRYHRCRRSSLGVRAALCSVADHVENNNSLVWSQRQLVLLGAPSSASGFPGSASRAPPSPPPSAPDRARACGAAEKRPAPGKGSTKGNGGVHPRLREREWRGAPGLEANSAGPGGGRAARSFAAGSQECAAAT</sequence>
<evidence type="ECO:0000313" key="2">
    <source>
        <dbReference type="Proteomes" id="UP001652583"/>
    </source>
</evidence>
<feature type="compositionally biased region" description="Basic and acidic residues" evidence="1">
    <location>
        <begin position="165"/>
        <end position="177"/>
    </location>
</feature>
<proteinExistence type="predicted"/>
<dbReference type="Proteomes" id="UP001652583">
    <property type="component" value="Chromosome A2"/>
</dbReference>
<protein>
    <submittedName>
        <fullName evidence="3">Pupal cuticle protein 36a-like</fullName>
    </submittedName>
</protein>
<name>A0A6J1YKJ3_ACIJB</name>
<feature type="compositionally biased region" description="Gly residues" evidence="1">
    <location>
        <begin position="47"/>
        <end position="84"/>
    </location>
</feature>
<dbReference type="GeneID" id="113596463"/>
<organism evidence="2 3">
    <name type="scientific">Acinonyx jubatus</name>
    <name type="common">Cheetah</name>
    <dbReference type="NCBI Taxonomy" id="32536"/>
    <lineage>
        <taxon>Eukaryota</taxon>
        <taxon>Metazoa</taxon>
        <taxon>Chordata</taxon>
        <taxon>Craniata</taxon>
        <taxon>Vertebrata</taxon>
        <taxon>Euteleostomi</taxon>
        <taxon>Mammalia</taxon>
        <taxon>Eutheria</taxon>
        <taxon>Laurasiatheria</taxon>
        <taxon>Carnivora</taxon>
        <taxon>Feliformia</taxon>
        <taxon>Felidae</taxon>
        <taxon>Felinae</taxon>
        <taxon>Acinonyx</taxon>
    </lineage>
</organism>
<dbReference type="RefSeq" id="XP_026905607.1">
    <property type="nucleotide sequence ID" value="XM_027049806.1"/>
</dbReference>
<dbReference type="AlphaFoldDB" id="A0A6J1YKJ3"/>
<keyword evidence="2" id="KW-1185">Reference proteome</keyword>
<feature type="region of interest" description="Disordered" evidence="1">
    <location>
        <begin position="1"/>
        <end position="95"/>
    </location>
</feature>
<evidence type="ECO:0000256" key="1">
    <source>
        <dbReference type="SAM" id="MobiDB-lite"/>
    </source>
</evidence>
<accession>A0A6J1YKJ3</accession>
<feature type="compositionally biased region" description="Basic residues" evidence="1">
    <location>
        <begin position="14"/>
        <end position="25"/>
    </location>
</feature>
<feature type="region of interest" description="Disordered" evidence="1">
    <location>
        <begin position="143"/>
        <end position="232"/>
    </location>
</feature>
<dbReference type="KEGG" id="aju:113596463"/>
<gene>
    <name evidence="3" type="primary">LOC113596463</name>
</gene>
<reference evidence="3" key="1">
    <citation type="submission" date="2025-08" db="UniProtKB">
        <authorList>
            <consortium name="RefSeq"/>
        </authorList>
    </citation>
    <scope>IDENTIFICATION</scope>
    <source>
        <tissue evidence="3">Blood</tissue>
    </source>
</reference>
<evidence type="ECO:0000313" key="3">
    <source>
        <dbReference type="RefSeq" id="XP_026905607.1"/>
    </source>
</evidence>
<feature type="compositionally biased region" description="Low complexity" evidence="1">
    <location>
        <begin position="143"/>
        <end position="155"/>
    </location>
</feature>